<dbReference type="Proteomes" id="UP000037688">
    <property type="component" value="Unassembled WGS sequence"/>
</dbReference>
<dbReference type="PRINTS" id="PR00455">
    <property type="entry name" value="HTHTETR"/>
</dbReference>
<dbReference type="PATRIC" id="fig|1705561.3.peg.3918"/>
<feature type="DNA-binding region" description="H-T-H motif" evidence="2">
    <location>
        <begin position="32"/>
        <end position="51"/>
    </location>
</feature>
<comment type="caution">
    <text evidence="4">The sequence shown here is derived from an EMBL/GenBank/DDBJ whole genome shotgun (WGS) entry which is preliminary data.</text>
</comment>
<evidence type="ECO:0000259" key="3">
    <source>
        <dbReference type="PROSITE" id="PS50977"/>
    </source>
</evidence>
<evidence type="ECO:0000256" key="1">
    <source>
        <dbReference type="ARBA" id="ARBA00023125"/>
    </source>
</evidence>
<organism evidence="4 5">
    <name type="scientific">Paenibacillus xylanivorans</name>
    <dbReference type="NCBI Taxonomy" id="1705561"/>
    <lineage>
        <taxon>Bacteria</taxon>
        <taxon>Bacillati</taxon>
        <taxon>Bacillota</taxon>
        <taxon>Bacilli</taxon>
        <taxon>Bacillales</taxon>
        <taxon>Paenibacillaceae</taxon>
        <taxon>Paenibacillus</taxon>
    </lineage>
</organism>
<dbReference type="PANTHER" id="PTHR43479:SF7">
    <property type="entry name" value="TETR-FAMILY TRANSCRIPTIONAL REGULATOR"/>
    <property type="match status" value="1"/>
</dbReference>
<dbReference type="AlphaFoldDB" id="A0A0M9BN48"/>
<feature type="domain" description="HTH tetR-type" evidence="3">
    <location>
        <begin position="9"/>
        <end position="69"/>
    </location>
</feature>
<keyword evidence="1 2" id="KW-0238">DNA-binding</keyword>
<evidence type="ECO:0000256" key="2">
    <source>
        <dbReference type="PROSITE-ProRule" id="PRU00335"/>
    </source>
</evidence>
<dbReference type="InterPro" id="IPR001647">
    <property type="entry name" value="HTH_TetR"/>
</dbReference>
<reference evidence="4 5" key="1">
    <citation type="submission" date="2015-08" db="EMBL/GenBank/DDBJ databases">
        <title>Draft genome sequence of cellulolytic and xylanolytic Paenibacillus sp. A59, isolated from a decaying forest soil from Patagonia, Argentina.</title>
        <authorList>
            <person name="Ghio S."/>
            <person name="Caceres A.M."/>
            <person name="Talia P."/>
            <person name="Grasso D."/>
            <person name="Campos E."/>
        </authorList>
    </citation>
    <scope>NUCLEOTIDE SEQUENCE [LARGE SCALE GENOMIC DNA]</scope>
    <source>
        <strain evidence="4 5">A59</strain>
    </source>
</reference>
<gene>
    <name evidence="4" type="ORF">AMS66_18935</name>
</gene>
<accession>A0A0M9BN48</accession>
<sequence length="182" mass="21179">MTKVDRRIRKSQEAIKAAVIELMSEKNFDDITLQDISDKADVSRGTIYLHYVDKYDLLDKLIDGHIKELSEICHSVADLDWKESIVPWFTYLEQHYLFFSTMMASKGAVQFRNRLVEFLNEDFKEEVHLSQARKSGLSEDIILQYVVMSYVGVVEWWIKNEMPHSPEVMSEQVGALIQMNLG</sequence>
<name>A0A0M9BN48_9BACL</name>
<dbReference type="Pfam" id="PF14278">
    <property type="entry name" value="TetR_C_8"/>
    <property type="match status" value="1"/>
</dbReference>
<dbReference type="GO" id="GO:0003677">
    <property type="term" value="F:DNA binding"/>
    <property type="evidence" value="ECO:0007669"/>
    <property type="project" value="UniProtKB-UniRule"/>
</dbReference>
<dbReference type="SUPFAM" id="SSF46689">
    <property type="entry name" value="Homeodomain-like"/>
    <property type="match status" value="1"/>
</dbReference>
<dbReference type="InterPro" id="IPR039532">
    <property type="entry name" value="TetR_C_Firmicutes"/>
</dbReference>
<protein>
    <submittedName>
        <fullName evidence="4">TetR family transcriptional regulator</fullName>
    </submittedName>
</protein>
<evidence type="ECO:0000313" key="4">
    <source>
        <dbReference type="EMBL" id="KOY14856.1"/>
    </source>
</evidence>
<dbReference type="EMBL" id="LITU01000068">
    <property type="protein sequence ID" value="KOY14856.1"/>
    <property type="molecule type" value="Genomic_DNA"/>
</dbReference>
<dbReference type="OrthoDB" id="9810250at2"/>
<dbReference type="Pfam" id="PF00440">
    <property type="entry name" value="TetR_N"/>
    <property type="match status" value="1"/>
</dbReference>
<evidence type="ECO:0000313" key="5">
    <source>
        <dbReference type="Proteomes" id="UP000037688"/>
    </source>
</evidence>
<keyword evidence="5" id="KW-1185">Reference proteome</keyword>
<dbReference type="InterPro" id="IPR009057">
    <property type="entry name" value="Homeodomain-like_sf"/>
</dbReference>
<proteinExistence type="predicted"/>
<dbReference type="RefSeq" id="WP_053782283.1">
    <property type="nucleotide sequence ID" value="NZ_LITU01000068.1"/>
</dbReference>
<dbReference type="Gene3D" id="1.10.357.10">
    <property type="entry name" value="Tetracycline Repressor, domain 2"/>
    <property type="match status" value="1"/>
</dbReference>
<dbReference type="PROSITE" id="PS50977">
    <property type="entry name" value="HTH_TETR_2"/>
    <property type="match status" value="1"/>
</dbReference>
<dbReference type="InterPro" id="IPR050624">
    <property type="entry name" value="HTH-type_Tx_Regulator"/>
</dbReference>
<dbReference type="PANTHER" id="PTHR43479">
    <property type="entry name" value="ACREF/ENVCD OPERON REPRESSOR-RELATED"/>
    <property type="match status" value="1"/>
</dbReference>